<evidence type="ECO:0000256" key="1">
    <source>
        <dbReference type="SAM" id="MobiDB-lite"/>
    </source>
</evidence>
<feature type="region of interest" description="Disordered" evidence="1">
    <location>
        <begin position="179"/>
        <end position="213"/>
    </location>
</feature>
<dbReference type="GeneID" id="67014384"/>
<dbReference type="OrthoDB" id="5296287at2759"/>
<evidence type="ECO:0000313" key="2">
    <source>
        <dbReference type="EMBL" id="CAG5138128.1"/>
    </source>
</evidence>
<dbReference type="EMBL" id="CAJRGZ010000012">
    <property type="protein sequence ID" value="CAG5138128.1"/>
    <property type="molecule type" value="Genomic_DNA"/>
</dbReference>
<reference evidence="2" key="1">
    <citation type="submission" date="2021-05" db="EMBL/GenBank/DDBJ databases">
        <authorList>
            <person name="Stam R."/>
        </authorList>
    </citation>
    <scope>NUCLEOTIDE SEQUENCE</scope>
    <source>
        <strain evidence="2">CS162</strain>
    </source>
</reference>
<dbReference type="RefSeq" id="XP_043163817.1">
    <property type="nucleotide sequence ID" value="XM_043307882.1"/>
</dbReference>
<comment type="caution">
    <text evidence="2">The sequence shown here is derived from an EMBL/GenBank/DDBJ whole genome shotgun (WGS) entry which is preliminary data.</text>
</comment>
<dbReference type="AlphaFoldDB" id="A0A8J2HV23"/>
<name>A0A8J2HV23_9PLEO</name>
<keyword evidence="3" id="KW-1185">Reference proteome</keyword>
<gene>
    <name evidence="2" type="ORF">ALTATR162_LOCUS289</name>
</gene>
<protein>
    <submittedName>
        <fullName evidence="2">Uncharacterized protein</fullName>
    </submittedName>
</protein>
<dbReference type="Proteomes" id="UP000676310">
    <property type="component" value="Unassembled WGS sequence"/>
</dbReference>
<organism evidence="2 3">
    <name type="scientific">Alternaria atra</name>
    <dbReference type="NCBI Taxonomy" id="119953"/>
    <lineage>
        <taxon>Eukaryota</taxon>
        <taxon>Fungi</taxon>
        <taxon>Dikarya</taxon>
        <taxon>Ascomycota</taxon>
        <taxon>Pezizomycotina</taxon>
        <taxon>Dothideomycetes</taxon>
        <taxon>Pleosporomycetidae</taxon>
        <taxon>Pleosporales</taxon>
        <taxon>Pleosporineae</taxon>
        <taxon>Pleosporaceae</taxon>
        <taxon>Alternaria</taxon>
        <taxon>Alternaria sect. Ulocladioides</taxon>
    </lineage>
</organism>
<proteinExistence type="predicted"/>
<accession>A0A8J2HV23</accession>
<sequence length="213" mass="24625">MTYRNKEMESSEPSMVVSIRKLIRWLRAMRHNDPVAARAHHVIKGVLKRFSPALQSQADELLDLYEEETLGPNAYQHYYIPYNAQQTAEVPQENFRLNSMDTSSTFDPRPSQYYPLDNLPGHQDSFDPFYLPDEFIVPMPFDNPFFTNFNLGVPFVNMQSLWDQPGCLNAFDLDLSHVNTSQDSHDGGQGSNVEYPPEQQQQQQQFDCYPPRG</sequence>
<evidence type="ECO:0000313" key="3">
    <source>
        <dbReference type="Proteomes" id="UP000676310"/>
    </source>
</evidence>